<feature type="domain" description="ABC3 transporter permease C-terminal" evidence="7">
    <location>
        <begin position="292"/>
        <end position="399"/>
    </location>
</feature>
<feature type="transmembrane region" description="Helical" evidence="6">
    <location>
        <begin position="287"/>
        <end position="307"/>
    </location>
</feature>
<dbReference type="RefSeq" id="WP_118261003.1">
    <property type="nucleotide sequence ID" value="NZ_CALBWO010000010.1"/>
</dbReference>
<dbReference type="InterPro" id="IPR025857">
    <property type="entry name" value="MacB_PCD"/>
</dbReference>
<dbReference type="GO" id="GO:0005886">
    <property type="term" value="C:plasma membrane"/>
    <property type="evidence" value="ECO:0007669"/>
    <property type="project" value="UniProtKB-SubCell"/>
</dbReference>
<evidence type="ECO:0000256" key="4">
    <source>
        <dbReference type="ARBA" id="ARBA00022989"/>
    </source>
</evidence>
<keyword evidence="3 6" id="KW-0812">Transmembrane</keyword>
<dbReference type="GO" id="GO:0022857">
    <property type="term" value="F:transmembrane transporter activity"/>
    <property type="evidence" value="ECO:0007669"/>
    <property type="project" value="TreeGrafter"/>
</dbReference>
<sequence>MFKQYFKIILRNWKKNKIYTVINIVGLAIAFSITLLISNHVITEWTMDKFHSNAGNIYRITNQYLESKEWESLTAYLIGPYAKQEIPGIVNYTRIMPSNSYGIKNNEKEEYIPIPKSLFIDENFFQMFDFPIIQGKIDSTVLNWIVVTQNYAKQHFGGQNPIDKTVFIKDLDSEKDHGCVARIVAVIEDLPANSSIQSDIFIDSRVISKNRDILYWGCCSSYTYLQLASTADISVIERMIPQMIEKNNSYLKANEYRCQLQPLTDIYFHSNHFHPEAILRGQISLSLLLYGIILLILFLALGNYIMIKTAQINKNITRMGIQKCFGADNRTIRLQLSLEIGIHTLCALLLSFALAYVLHPYIIEILSPEHPYRFHLSFQKFAGFLLLVFLAMFLTGFVLHLYTHRRLNRNGLKQAIQPTPGYKDIKKILTIVQITIFSALLFSALVVSRQMNYMQHMDLGFNQENILYFYWPDNEFRYETLKQELRHHPAILNASNGYPLPCYERAESISIPNQPEKTIKARIILGDADYIDTYQIQLKEGRCLKKYNYPIDLKEFARFRPNHIREAIVNQSLVKALQLEHPLETILNLWDHEHPLKIVGVVDDFQYFPLYKYTEPAIIMYEFPQISSTMIVHYQTGEFQNVYRYIRAMFQEKFPNTVFKCEEYNFSELYGKDIAVVKLIILFALITILIGGMGIFAFSTFMVESKTREVALRKVNGATEWQIMQLFNQQFFARVLLACFIGLPVAYYASKEWLKGFAYKVEIHAGLFIFVFLTSVFVVLAITTWQTRKAARQNPIDTLKTE</sequence>
<evidence type="ECO:0000256" key="5">
    <source>
        <dbReference type="ARBA" id="ARBA00023136"/>
    </source>
</evidence>
<feature type="domain" description="MacB-like periplasmic core" evidence="8">
    <location>
        <begin position="20"/>
        <end position="238"/>
    </location>
</feature>
<feature type="transmembrane region" description="Helical" evidence="6">
    <location>
        <begin position="21"/>
        <end position="42"/>
    </location>
</feature>
<feature type="transmembrane region" description="Helical" evidence="6">
    <location>
        <begin position="428"/>
        <end position="447"/>
    </location>
</feature>
<evidence type="ECO:0000256" key="2">
    <source>
        <dbReference type="ARBA" id="ARBA00022475"/>
    </source>
</evidence>
<comment type="subcellular location">
    <subcellularLocation>
        <location evidence="1">Cell membrane</location>
        <topology evidence="1">Multi-pass membrane protein</topology>
    </subcellularLocation>
</comment>
<feature type="transmembrane region" description="Helical" evidence="6">
    <location>
        <begin position="382"/>
        <end position="403"/>
    </location>
</feature>
<dbReference type="Proteomes" id="UP000283589">
    <property type="component" value="Unassembled WGS sequence"/>
</dbReference>
<feature type="domain" description="ABC3 transporter permease C-terminal" evidence="7">
    <location>
        <begin position="681"/>
        <end position="795"/>
    </location>
</feature>
<evidence type="ECO:0000259" key="7">
    <source>
        <dbReference type="Pfam" id="PF02687"/>
    </source>
</evidence>
<evidence type="ECO:0000313" key="10">
    <source>
        <dbReference type="Proteomes" id="UP000283589"/>
    </source>
</evidence>
<dbReference type="PANTHER" id="PTHR30572">
    <property type="entry name" value="MEMBRANE COMPONENT OF TRANSPORTER-RELATED"/>
    <property type="match status" value="1"/>
</dbReference>
<feature type="transmembrane region" description="Helical" evidence="6">
    <location>
        <begin position="731"/>
        <end position="749"/>
    </location>
</feature>
<reference evidence="9 10" key="1">
    <citation type="submission" date="2018-08" db="EMBL/GenBank/DDBJ databases">
        <title>A genome reference for cultivated species of the human gut microbiota.</title>
        <authorList>
            <person name="Zou Y."/>
            <person name="Xue W."/>
            <person name="Luo G."/>
        </authorList>
    </citation>
    <scope>NUCLEOTIDE SEQUENCE [LARGE SCALE GENOMIC DNA]</scope>
    <source>
        <strain evidence="9 10">AF14-49</strain>
    </source>
</reference>
<comment type="caution">
    <text evidence="9">The sequence shown here is derived from an EMBL/GenBank/DDBJ whole genome shotgun (WGS) entry which is preliminary data.</text>
</comment>
<name>A0A412WXX2_9BACT</name>
<evidence type="ECO:0000256" key="1">
    <source>
        <dbReference type="ARBA" id="ARBA00004651"/>
    </source>
</evidence>
<dbReference type="InterPro" id="IPR050250">
    <property type="entry name" value="Macrolide_Exporter_MacB"/>
</dbReference>
<keyword evidence="4 6" id="KW-1133">Transmembrane helix</keyword>
<dbReference type="PANTHER" id="PTHR30572:SF18">
    <property type="entry name" value="ABC-TYPE MACROLIDE FAMILY EXPORT SYSTEM PERMEASE COMPONENT 2"/>
    <property type="match status" value="1"/>
</dbReference>
<dbReference type="AlphaFoldDB" id="A0A412WXX2"/>
<feature type="transmembrane region" description="Helical" evidence="6">
    <location>
        <begin position="761"/>
        <end position="782"/>
    </location>
</feature>
<dbReference type="STRING" id="1121130.GCA_000519105_01397"/>
<evidence type="ECO:0000256" key="3">
    <source>
        <dbReference type="ARBA" id="ARBA00022692"/>
    </source>
</evidence>
<dbReference type="Pfam" id="PF12704">
    <property type="entry name" value="MacB_PCD"/>
    <property type="match status" value="1"/>
</dbReference>
<feature type="transmembrane region" description="Helical" evidence="6">
    <location>
        <begin position="340"/>
        <end position="362"/>
    </location>
</feature>
<gene>
    <name evidence="9" type="ORF">DWW18_14210</name>
</gene>
<keyword evidence="5 6" id="KW-0472">Membrane</keyword>
<feature type="transmembrane region" description="Helical" evidence="6">
    <location>
        <begin position="679"/>
        <end position="703"/>
    </location>
</feature>
<dbReference type="Pfam" id="PF02687">
    <property type="entry name" value="FtsX"/>
    <property type="match status" value="2"/>
</dbReference>
<accession>A0A412WXX2</accession>
<dbReference type="InterPro" id="IPR003838">
    <property type="entry name" value="ABC3_permease_C"/>
</dbReference>
<dbReference type="EMBL" id="QRZA01000021">
    <property type="protein sequence ID" value="RGV32390.1"/>
    <property type="molecule type" value="Genomic_DNA"/>
</dbReference>
<protein>
    <submittedName>
        <fullName evidence="9">ABC transporter permease</fullName>
    </submittedName>
</protein>
<keyword evidence="2" id="KW-1003">Cell membrane</keyword>
<proteinExistence type="predicted"/>
<evidence type="ECO:0000259" key="8">
    <source>
        <dbReference type="Pfam" id="PF12704"/>
    </source>
</evidence>
<evidence type="ECO:0000256" key="6">
    <source>
        <dbReference type="SAM" id="Phobius"/>
    </source>
</evidence>
<evidence type="ECO:0000313" key="9">
    <source>
        <dbReference type="EMBL" id="RGV32390.1"/>
    </source>
</evidence>
<organism evidence="9 10">
    <name type="scientific">Butyricimonas virosa</name>
    <dbReference type="NCBI Taxonomy" id="544645"/>
    <lineage>
        <taxon>Bacteria</taxon>
        <taxon>Pseudomonadati</taxon>
        <taxon>Bacteroidota</taxon>
        <taxon>Bacteroidia</taxon>
        <taxon>Bacteroidales</taxon>
        <taxon>Odoribacteraceae</taxon>
        <taxon>Butyricimonas</taxon>
    </lineage>
</organism>